<dbReference type="SMART" id="SM00248">
    <property type="entry name" value="ANK"/>
    <property type="match status" value="9"/>
</dbReference>
<evidence type="ECO:0000313" key="11">
    <source>
        <dbReference type="Proteomes" id="UP000014500"/>
    </source>
</evidence>
<dbReference type="SUPFAM" id="SSF48403">
    <property type="entry name" value="Ankyrin repeat"/>
    <property type="match status" value="1"/>
</dbReference>
<feature type="transmembrane region" description="Helical" evidence="9">
    <location>
        <begin position="630"/>
        <end position="653"/>
    </location>
</feature>
<dbReference type="InterPro" id="IPR015664">
    <property type="entry name" value="P53_induced"/>
</dbReference>
<evidence type="ECO:0000313" key="10">
    <source>
        <dbReference type="EnsemblMetazoa" id="SMAR014163-PA"/>
    </source>
</evidence>
<evidence type="ECO:0000256" key="5">
    <source>
        <dbReference type="ARBA" id="ARBA00022949"/>
    </source>
</evidence>
<dbReference type="Pfam" id="PF00822">
    <property type="entry name" value="PMP22_Claudin"/>
    <property type="match status" value="1"/>
</dbReference>
<protein>
    <submittedName>
        <fullName evidence="10">Uncharacterized protein</fullName>
    </submittedName>
</protein>
<dbReference type="GO" id="GO:0016020">
    <property type="term" value="C:membrane"/>
    <property type="evidence" value="ECO:0007669"/>
    <property type="project" value="UniProtKB-SubCell"/>
</dbReference>
<evidence type="ECO:0000256" key="8">
    <source>
        <dbReference type="PROSITE-ProRule" id="PRU00023"/>
    </source>
</evidence>
<dbReference type="STRING" id="126957.T1JJY3"/>
<reference evidence="10" key="2">
    <citation type="submission" date="2015-02" db="UniProtKB">
        <authorList>
            <consortium name="EnsemblMetazoa"/>
        </authorList>
    </citation>
    <scope>IDENTIFICATION</scope>
</reference>
<evidence type="ECO:0000256" key="3">
    <source>
        <dbReference type="ARBA" id="ARBA00008691"/>
    </source>
</evidence>
<feature type="transmembrane region" description="Helical" evidence="9">
    <location>
        <begin position="594"/>
        <end position="618"/>
    </location>
</feature>
<reference evidence="11" key="1">
    <citation type="submission" date="2011-05" db="EMBL/GenBank/DDBJ databases">
        <authorList>
            <person name="Richards S.R."/>
            <person name="Qu J."/>
            <person name="Jiang H."/>
            <person name="Jhangiani S.N."/>
            <person name="Agravi P."/>
            <person name="Goodspeed R."/>
            <person name="Gross S."/>
            <person name="Mandapat C."/>
            <person name="Jackson L."/>
            <person name="Mathew T."/>
            <person name="Pu L."/>
            <person name="Thornton R."/>
            <person name="Saada N."/>
            <person name="Wilczek-Boney K.B."/>
            <person name="Lee S."/>
            <person name="Kovar C."/>
            <person name="Wu Y."/>
            <person name="Scherer S.E."/>
            <person name="Worley K.C."/>
            <person name="Muzny D.M."/>
            <person name="Gibbs R."/>
        </authorList>
    </citation>
    <scope>NUCLEOTIDE SEQUENCE</scope>
    <source>
        <strain evidence="11">Brora</strain>
    </source>
</reference>
<sequence>MAYSLVSIITAGNIQQLRKCLKDGGRIDFADYKGWFPLHEAVFFNRSECVEELLTFRKSSLNWMTHKGETALLLACKHKRDEIVKLLLQHGANPNIHDDSGQLALIWAMRSSLSDECVHMLLESGASLSDALSYAETSQDDVLLKQLCLLPHGICDYDNELINAAECGNFKVIESLISLSRANANHISPYGQTAIHFAIARSAPSRIIDLLLDNMNPQKLGVRCSMSILHFAVEKKRHDTVERLVGMAFPVYSKLESLSCFENYELSPLYAAIQLSDDQSLKLLLKSGVDPNELTASDFSLLSFAIRRHEEKIVKLLIYYGSDVNVCHDKSYVPQAGQCAVANGYLDMLEFLLKIGMRNVTFYNAESKEVTDLWHCLVFSVGFDEDYVAEVLKILWKYEELHVWQMQLKYFKSLSNKFCEMDWSPFIGTPHSLLHLSRLKIRNSIMNRKPPSMYSCICKIQLFEIPVELKTAYREFGTEREAPFSSIRQFIDDLNWKIRRFRRPSGKLHFYTKMAPTTTIETVTIVRPLKVIAFICGLIVILLMILCLASSYWLTADRFRQGLWEHCVDEYAPTPLPFNITDDPGCYRARSMGYIQAAAALCVICLLSDVFATFITGFGLCSKDPQRKYLFYRIAVYVMVFALICVLIALVIYPACFAAEIDYGNRQLWEFGWAYGVGWGAAIFLFGAIVLLLCDKETDEIYYKERTIIHENGDSKA</sequence>
<evidence type="ECO:0000256" key="1">
    <source>
        <dbReference type="ARBA" id="ARBA00004141"/>
    </source>
</evidence>
<keyword evidence="8" id="KW-0040">ANK repeat</keyword>
<comment type="subcellular location">
    <subcellularLocation>
        <location evidence="2">Cell junction</location>
    </subcellularLocation>
    <subcellularLocation>
        <location evidence="1">Membrane</location>
        <topology evidence="1">Multi-pass membrane protein</topology>
    </subcellularLocation>
</comment>
<feature type="repeat" description="ANK" evidence="8">
    <location>
        <begin position="67"/>
        <end position="99"/>
    </location>
</feature>
<feature type="transmembrane region" description="Helical" evidence="9">
    <location>
        <begin position="531"/>
        <end position="554"/>
    </location>
</feature>
<dbReference type="Proteomes" id="UP000014500">
    <property type="component" value="Unassembled WGS sequence"/>
</dbReference>
<dbReference type="eggNOG" id="KOG0504">
    <property type="taxonomic scope" value="Eukaryota"/>
</dbReference>
<comment type="similarity">
    <text evidence="3">Belongs to the TMEM47 family.</text>
</comment>
<dbReference type="PANTHER" id="PTHR14399">
    <property type="entry name" value="P53-INDUCED PROTEIN RELATED"/>
    <property type="match status" value="1"/>
</dbReference>
<keyword evidence="11" id="KW-1185">Reference proteome</keyword>
<keyword evidence="5" id="KW-0965">Cell junction</keyword>
<dbReference type="EMBL" id="JH432105">
    <property type="status" value="NOT_ANNOTATED_CDS"/>
    <property type="molecule type" value="Genomic_DNA"/>
</dbReference>
<dbReference type="HOGENOM" id="CLU_385586_0_0_1"/>
<dbReference type="GO" id="GO:0005911">
    <property type="term" value="C:cell-cell junction"/>
    <property type="evidence" value="ECO:0007669"/>
    <property type="project" value="TreeGrafter"/>
</dbReference>
<dbReference type="PROSITE" id="PS50088">
    <property type="entry name" value="ANK_REPEAT"/>
    <property type="match status" value="1"/>
</dbReference>
<accession>T1JJY3</accession>
<dbReference type="PROSITE" id="PS50297">
    <property type="entry name" value="ANK_REP_REGION"/>
    <property type="match status" value="1"/>
</dbReference>
<name>T1JJY3_STRMM</name>
<evidence type="ECO:0000256" key="7">
    <source>
        <dbReference type="ARBA" id="ARBA00023136"/>
    </source>
</evidence>
<dbReference type="eggNOG" id="KOG4671">
    <property type="taxonomic scope" value="Eukaryota"/>
</dbReference>
<keyword evidence="7 9" id="KW-0472">Membrane</keyword>
<proteinExistence type="inferred from homology"/>
<keyword evidence="6 9" id="KW-1133">Transmembrane helix</keyword>
<feature type="transmembrane region" description="Helical" evidence="9">
    <location>
        <begin position="673"/>
        <end position="694"/>
    </location>
</feature>
<evidence type="ECO:0000256" key="9">
    <source>
        <dbReference type="SAM" id="Phobius"/>
    </source>
</evidence>
<evidence type="ECO:0000256" key="6">
    <source>
        <dbReference type="ARBA" id="ARBA00022989"/>
    </source>
</evidence>
<dbReference type="InterPro" id="IPR004031">
    <property type="entry name" value="PMP22/EMP/MP20/Claudin"/>
</dbReference>
<dbReference type="EnsemblMetazoa" id="SMAR014163-RA">
    <property type="protein sequence ID" value="SMAR014163-PA"/>
    <property type="gene ID" value="SMAR014163"/>
</dbReference>
<dbReference type="InterPro" id="IPR036770">
    <property type="entry name" value="Ankyrin_rpt-contain_sf"/>
</dbReference>
<organism evidence="10 11">
    <name type="scientific">Strigamia maritima</name>
    <name type="common">European centipede</name>
    <name type="synonym">Geophilus maritimus</name>
    <dbReference type="NCBI Taxonomy" id="126957"/>
    <lineage>
        <taxon>Eukaryota</taxon>
        <taxon>Metazoa</taxon>
        <taxon>Ecdysozoa</taxon>
        <taxon>Arthropoda</taxon>
        <taxon>Myriapoda</taxon>
        <taxon>Chilopoda</taxon>
        <taxon>Pleurostigmophora</taxon>
        <taxon>Geophilomorpha</taxon>
        <taxon>Linotaeniidae</taxon>
        <taxon>Strigamia</taxon>
    </lineage>
</organism>
<evidence type="ECO:0000256" key="4">
    <source>
        <dbReference type="ARBA" id="ARBA00022692"/>
    </source>
</evidence>
<evidence type="ECO:0000256" key="2">
    <source>
        <dbReference type="ARBA" id="ARBA00004282"/>
    </source>
</evidence>
<dbReference type="Pfam" id="PF12796">
    <property type="entry name" value="Ank_2"/>
    <property type="match status" value="3"/>
</dbReference>
<dbReference type="PhylomeDB" id="T1JJY3"/>
<dbReference type="FunFam" id="1.20.140.150:FF:000028">
    <property type="entry name" value="Uncharacterized protein, isoform A"/>
    <property type="match status" value="1"/>
</dbReference>
<dbReference type="Gene3D" id="1.25.40.20">
    <property type="entry name" value="Ankyrin repeat-containing domain"/>
    <property type="match status" value="2"/>
</dbReference>
<dbReference type="Gene3D" id="1.20.140.150">
    <property type="match status" value="1"/>
</dbReference>
<dbReference type="PANTHER" id="PTHR14399:SF5">
    <property type="entry name" value="CELL JUNCTION PROTEIN VAB-9"/>
    <property type="match status" value="1"/>
</dbReference>
<keyword evidence="4 9" id="KW-0812">Transmembrane</keyword>
<dbReference type="InterPro" id="IPR002110">
    <property type="entry name" value="Ankyrin_rpt"/>
</dbReference>
<dbReference type="AlphaFoldDB" id="T1JJY3"/>
<dbReference type="GO" id="GO:0098609">
    <property type="term" value="P:cell-cell adhesion"/>
    <property type="evidence" value="ECO:0007669"/>
    <property type="project" value="TreeGrafter"/>
</dbReference>